<dbReference type="Proteomes" id="UP001501433">
    <property type="component" value="Unassembled WGS sequence"/>
</dbReference>
<name>A0ABP9CWK9_9FLAO</name>
<dbReference type="EMBL" id="BAABJW010000004">
    <property type="protein sequence ID" value="GAA4816955.1"/>
    <property type="molecule type" value="Genomic_DNA"/>
</dbReference>
<comment type="caution">
    <text evidence="2">The sequence shown here is derived from an EMBL/GenBank/DDBJ whole genome shotgun (WGS) entry which is preliminary data.</text>
</comment>
<gene>
    <name evidence="2" type="ORF">GCM10023330_27010</name>
</gene>
<keyword evidence="3" id="KW-1185">Reference proteome</keyword>
<dbReference type="InterPro" id="IPR001173">
    <property type="entry name" value="Glyco_trans_2-like"/>
</dbReference>
<dbReference type="SUPFAM" id="SSF53448">
    <property type="entry name" value="Nucleotide-diphospho-sugar transferases"/>
    <property type="match status" value="1"/>
</dbReference>
<evidence type="ECO:0000259" key="1">
    <source>
        <dbReference type="Pfam" id="PF00535"/>
    </source>
</evidence>
<dbReference type="Gene3D" id="3.90.550.10">
    <property type="entry name" value="Spore Coat Polysaccharide Biosynthesis Protein SpsA, Chain A"/>
    <property type="match status" value="1"/>
</dbReference>
<dbReference type="Pfam" id="PF00535">
    <property type="entry name" value="Glycos_transf_2"/>
    <property type="match status" value="1"/>
</dbReference>
<protein>
    <submittedName>
        <fullName evidence="2">Glycosyltransferase</fullName>
    </submittedName>
</protein>
<feature type="domain" description="Glycosyltransferase 2-like" evidence="1">
    <location>
        <begin position="5"/>
        <end position="177"/>
    </location>
</feature>
<organism evidence="2 3">
    <name type="scientific">Litoribaculum gwangyangense</name>
    <dbReference type="NCBI Taxonomy" id="1130722"/>
    <lineage>
        <taxon>Bacteria</taxon>
        <taxon>Pseudomonadati</taxon>
        <taxon>Bacteroidota</taxon>
        <taxon>Flavobacteriia</taxon>
        <taxon>Flavobacteriales</taxon>
        <taxon>Flavobacteriaceae</taxon>
        <taxon>Litoribaculum</taxon>
    </lineage>
</organism>
<accession>A0ABP9CWK9</accession>
<proteinExistence type="predicted"/>
<dbReference type="CDD" id="cd00761">
    <property type="entry name" value="Glyco_tranf_GTA_type"/>
    <property type="match status" value="1"/>
</dbReference>
<reference evidence="3" key="1">
    <citation type="journal article" date="2019" name="Int. J. Syst. Evol. Microbiol.">
        <title>The Global Catalogue of Microorganisms (GCM) 10K type strain sequencing project: providing services to taxonomists for standard genome sequencing and annotation.</title>
        <authorList>
            <consortium name="The Broad Institute Genomics Platform"/>
            <consortium name="The Broad Institute Genome Sequencing Center for Infectious Disease"/>
            <person name="Wu L."/>
            <person name="Ma J."/>
        </authorList>
    </citation>
    <scope>NUCLEOTIDE SEQUENCE [LARGE SCALE GENOMIC DNA]</scope>
    <source>
        <strain evidence="3">JCM 18325</strain>
    </source>
</reference>
<sequence length="324" mass="37348">MSGISLIIPTYKRKIDFERTLHSVNKQIEDINEVITIIGPNDLESFNLASSFKSKLRNMKVIQSEKASVVHALNLGLQASTQDILCLTDDDIELPEGWAKRIKKAFKENTDMGAYGGPDKLISEELKDLAYNPVKEVGLFRWYGMVGNHHLGVKESPAVVDVLKGVNFSFRRDSLEDLSIDMFLKDRGAEQCWEIDLVQKIQGNGYKVIYDNENYLFHYISQRQQYDQRRDVFSVINYTNIKNMAYVYAKFRPFNEILFIIFYGLFIGTKVQPGIVRAFTMIKNYGLKVVLVPFKNVKAVGLGVFNGFRFRIKRNVFAKHKKRF</sequence>
<dbReference type="InterPro" id="IPR029044">
    <property type="entry name" value="Nucleotide-diphossugar_trans"/>
</dbReference>
<evidence type="ECO:0000313" key="3">
    <source>
        <dbReference type="Proteomes" id="UP001501433"/>
    </source>
</evidence>
<evidence type="ECO:0000313" key="2">
    <source>
        <dbReference type="EMBL" id="GAA4816955.1"/>
    </source>
</evidence>
<dbReference type="RefSeq" id="WP_345277705.1">
    <property type="nucleotide sequence ID" value="NZ_BAABJW010000004.1"/>
</dbReference>